<comment type="similarity">
    <text evidence="1">Belongs to the SurE nucleotidase family.</text>
</comment>
<dbReference type="InterPro" id="IPR002828">
    <property type="entry name" value="SurE-like_Pase/nucleotidase"/>
</dbReference>
<keyword evidence="3" id="KW-0378">Hydrolase</keyword>
<accession>A0AAW1RY31</accession>
<proteinExistence type="inferred from homology"/>
<keyword evidence="6" id="KW-1185">Reference proteome</keyword>
<dbReference type="AlphaFoldDB" id="A0AAW1RY31"/>
<evidence type="ECO:0000259" key="4">
    <source>
        <dbReference type="Pfam" id="PF01975"/>
    </source>
</evidence>
<gene>
    <name evidence="5" type="ORF">WJX81_003708</name>
</gene>
<organism evidence="5 6">
    <name type="scientific">Elliptochloris bilobata</name>
    <dbReference type="NCBI Taxonomy" id="381761"/>
    <lineage>
        <taxon>Eukaryota</taxon>
        <taxon>Viridiplantae</taxon>
        <taxon>Chlorophyta</taxon>
        <taxon>core chlorophytes</taxon>
        <taxon>Trebouxiophyceae</taxon>
        <taxon>Trebouxiophyceae incertae sedis</taxon>
        <taxon>Elliptochloris clade</taxon>
        <taxon>Elliptochloris</taxon>
    </lineage>
</organism>
<dbReference type="PANTHER" id="PTHR30457">
    <property type="entry name" value="5'-NUCLEOTIDASE SURE"/>
    <property type="match status" value="1"/>
</dbReference>
<dbReference type="PANTHER" id="PTHR30457:SF0">
    <property type="entry name" value="PHOSPHATASE, PUTATIVE (AFU_ORTHOLOGUE AFUA_4G01070)-RELATED"/>
    <property type="match status" value="1"/>
</dbReference>
<dbReference type="EMBL" id="JALJOU010000019">
    <property type="protein sequence ID" value="KAK9838311.1"/>
    <property type="molecule type" value="Genomic_DNA"/>
</dbReference>
<keyword evidence="2" id="KW-0479">Metal-binding</keyword>
<evidence type="ECO:0000313" key="6">
    <source>
        <dbReference type="Proteomes" id="UP001445335"/>
    </source>
</evidence>
<protein>
    <recommendedName>
        <fullName evidence="4">Survival protein SurE-like phosphatase/nucleotidase domain-containing protein</fullName>
    </recommendedName>
</protein>
<dbReference type="InterPro" id="IPR030048">
    <property type="entry name" value="SurE"/>
</dbReference>
<comment type="caution">
    <text evidence="5">The sequence shown here is derived from an EMBL/GenBank/DDBJ whole genome shotgun (WGS) entry which is preliminary data.</text>
</comment>
<dbReference type="SUPFAM" id="SSF64167">
    <property type="entry name" value="SurE-like"/>
    <property type="match status" value="1"/>
</dbReference>
<dbReference type="Gene3D" id="3.40.1210.10">
    <property type="entry name" value="Survival protein SurE-like phosphatase/nucleotidase"/>
    <property type="match status" value="1"/>
</dbReference>
<evidence type="ECO:0000256" key="2">
    <source>
        <dbReference type="ARBA" id="ARBA00022723"/>
    </source>
</evidence>
<evidence type="ECO:0000256" key="1">
    <source>
        <dbReference type="ARBA" id="ARBA00011062"/>
    </source>
</evidence>
<name>A0AAW1RY31_9CHLO</name>
<sequence>MGKKRVLISNDDGINAPGLRALVEALVSDGTCTVCVCGPADEQSAKSHAITLGRPLLSYPISVPDVEEAFAVEGTPADSVMLGLSGLMFKDGADFDLCVGGINRGDNCGLHVIYSGTVGAAREAACKGLPSLAVSLDDTRARDIAAFRPAARITAALIKALLRDEGDGGGHRLRALVGSVLNINFPAGSRVRGLYLAHQGSACVFPAFKEVYEEVSSNGCASDGRRLFRNTGGGMQWDGTPGSDTWAVREGWASVTPLGLRSDLAFGHESGAADPLGAADVPRVAAALMRAAAAELDLEVGGVSKL</sequence>
<reference evidence="5 6" key="1">
    <citation type="journal article" date="2024" name="Nat. Commun.">
        <title>Phylogenomics reveals the evolutionary origins of lichenization in chlorophyte algae.</title>
        <authorList>
            <person name="Puginier C."/>
            <person name="Libourel C."/>
            <person name="Otte J."/>
            <person name="Skaloud P."/>
            <person name="Haon M."/>
            <person name="Grisel S."/>
            <person name="Petersen M."/>
            <person name="Berrin J.G."/>
            <person name="Delaux P.M."/>
            <person name="Dal Grande F."/>
            <person name="Keller J."/>
        </authorList>
    </citation>
    <scope>NUCLEOTIDE SEQUENCE [LARGE SCALE GENOMIC DNA]</scope>
    <source>
        <strain evidence="5 6">SAG 245.80</strain>
    </source>
</reference>
<dbReference type="HAMAP" id="MF_00060">
    <property type="entry name" value="SurE"/>
    <property type="match status" value="1"/>
</dbReference>
<evidence type="ECO:0000256" key="3">
    <source>
        <dbReference type="ARBA" id="ARBA00022801"/>
    </source>
</evidence>
<feature type="domain" description="Survival protein SurE-like phosphatase/nucleotidase" evidence="4">
    <location>
        <begin position="6"/>
        <end position="201"/>
    </location>
</feature>
<dbReference type="InterPro" id="IPR036523">
    <property type="entry name" value="SurE-like_sf"/>
</dbReference>
<evidence type="ECO:0000313" key="5">
    <source>
        <dbReference type="EMBL" id="KAK9838311.1"/>
    </source>
</evidence>
<dbReference type="Proteomes" id="UP001445335">
    <property type="component" value="Unassembled WGS sequence"/>
</dbReference>
<dbReference type="NCBIfam" id="TIGR00087">
    <property type="entry name" value="surE"/>
    <property type="match status" value="1"/>
</dbReference>
<dbReference type="GO" id="GO:0046872">
    <property type="term" value="F:metal ion binding"/>
    <property type="evidence" value="ECO:0007669"/>
    <property type="project" value="UniProtKB-KW"/>
</dbReference>
<dbReference type="GO" id="GO:0008252">
    <property type="term" value="F:nucleotidase activity"/>
    <property type="evidence" value="ECO:0007669"/>
    <property type="project" value="InterPro"/>
</dbReference>
<dbReference type="Pfam" id="PF01975">
    <property type="entry name" value="SurE"/>
    <property type="match status" value="1"/>
</dbReference>